<keyword evidence="6" id="KW-1185">Reference proteome</keyword>
<organism evidence="5 6">
    <name type="scientific">Mucuna pruriens</name>
    <name type="common">Velvet bean</name>
    <name type="synonym">Dolichos pruriens</name>
    <dbReference type="NCBI Taxonomy" id="157652"/>
    <lineage>
        <taxon>Eukaryota</taxon>
        <taxon>Viridiplantae</taxon>
        <taxon>Streptophyta</taxon>
        <taxon>Embryophyta</taxon>
        <taxon>Tracheophyta</taxon>
        <taxon>Spermatophyta</taxon>
        <taxon>Magnoliopsida</taxon>
        <taxon>eudicotyledons</taxon>
        <taxon>Gunneridae</taxon>
        <taxon>Pentapetalae</taxon>
        <taxon>rosids</taxon>
        <taxon>fabids</taxon>
        <taxon>Fabales</taxon>
        <taxon>Fabaceae</taxon>
        <taxon>Papilionoideae</taxon>
        <taxon>50 kb inversion clade</taxon>
        <taxon>NPAAA clade</taxon>
        <taxon>indigoferoid/millettioid clade</taxon>
        <taxon>Phaseoleae</taxon>
        <taxon>Mucuna</taxon>
    </lineage>
</organism>
<evidence type="ECO:0000313" key="6">
    <source>
        <dbReference type="Proteomes" id="UP000257109"/>
    </source>
</evidence>
<dbReference type="PANTHER" id="PTHR23415">
    <property type="entry name" value="CYCLIN-DEPENDENT KINASES REGULATORY SUBUNIT/60S RIBOSOME SUBUNIT BIOGENESIS PROTEIN NIP7"/>
    <property type="match status" value="1"/>
</dbReference>
<dbReference type="InterPro" id="IPR036858">
    <property type="entry name" value="Cyclin-dep_kinase_reg-sub_sf"/>
</dbReference>
<comment type="function">
    <text evidence="4">Binds to the catalytic subunit of the cyclin dependent kinases and is essential for their biological function.</text>
</comment>
<dbReference type="SMART" id="SM01084">
    <property type="entry name" value="CKS"/>
    <property type="match status" value="1"/>
</dbReference>
<comment type="caution">
    <text evidence="5">The sequence shown here is derived from an EMBL/GenBank/DDBJ whole genome shotgun (WGS) entry which is preliminary data.</text>
</comment>
<dbReference type="EMBL" id="QJKJ01012357">
    <property type="protein sequence ID" value="RDX68844.1"/>
    <property type="molecule type" value="Genomic_DNA"/>
</dbReference>
<evidence type="ECO:0000256" key="3">
    <source>
        <dbReference type="ARBA" id="ARBA00023306"/>
    </source>
</evidence>
<evidence type="ECO:0000313" key="5">
    <source>
        <dbReference type="EMBL" id="RDX68844.1"/>
    </source>
</evidence>
<dbReference type="SUPFAM" id="SSF55637">
    <property type="entry name" value="Cell cycle regulatory proteins"/>
    <property type="match status" value="1"/>
</dbReference>
<feature type="non-terminal residue" evidence="5">
    <location>
        <position position="1"/>
    </location>
</feature>
<dbReference type="InterPro" id="IPR000789">
    <property type="entry name" value="Cyclin-dep_kinase_reg-sub"/>
</dbReference>
<keyword evidence="2 4" id="KW-0132">Cell division</keyword>
<dbReference type="GO" id="GO:0016538">
    <property type="term" value="F:cyclin-dependent protein serine/threonine kinase regulator activity"/>
    <property type="evidence" value="ECO:0007669"/>
    <property type="project" value="InterPro"/>
</dbReference>
<dbReference type="OrthoDB" id="440676at2759"/>
<comment type="similarity">
    <text evidence="1 4">Belongs to the CKS family.</text>
</comment>
<dbReference type="GO" id="GO:0051301">
    <property type="term" value="P:cell division"/>
    <property type="evidence" value="ECO:0007669"/>
    <property type="project" value="UniProtKB-UniRule"/>
</dbReference>
<reference evidence="5" key="1">
    <citation type="submission" date="2018-05" db="EMBL/GenBank/DDBJ databases">
        <title>Draft genome of Mucuna pruriens seed.</title>
        <authorList>
            <person name="Nnadi N.E."/>
            <person name="Vos R."/>
            <person name="Hasami M.H."/>
            <person name="Devisetty U.K."/>
            <person name="Aguiy J.C."/>
        </authorList>
    </citation>
    <scope>NUCLEOTIDE SEQUENCE [LARGE SCALE GENOMIC DNA]</scope>
    <source>
        <strain evidence="5">JCA_2017</strain>
    </source>
</reference>
<name>A0A371ES59_MUCPR</name>
<accession>A0A371ES59</accession>
<dbReference type="AlphaFoldDB" id="A0A371ES59"/>
<dbReference type="STRING" id="157652.A0A371ES59"/>
<dbReference type="Proteomes" id="UP000257109">
    <property type="component" value="Unassembled WGS sequence"/>
</dbReference>
<keyword evidence="3 4" id="KW-0131">Cell cycle</keyword>
<evidence type="ECO:0000256" key="2">
    <source>
        <dbReference type="ARBA" id="ARBA00022618"/>
    </source>
</evidence>
<dbReference type="Pfam" id="PF01111">
    <property type="entry name" value="CKS"/>
    <property type="match status" value="1"/>
</dbReference>
<dbReference type="PRINTS" id="PR00296">
    <property type="entry name" value="CYCLINKINASE"/>
</dbReference>
<proteinExistence type="inferred from homology"/>
<protein>
    <recommendedName>
        <fullName evidence="4">Cyclin-dependent kinases regulatory subunit</fullName>
    </recommendedName>
</protein>
<evidence type="ECO:0000256" key="1">
    <source>
        <dbReference type="ARBA" id="ARBA00007782"/>
    </source>
</evidence>
<evidence type="ECO:0000256" key="4">
    <source>
        <dbReference type="RuleBase" id="RU311113"/>
    </source>
</evidence>
<gene>
    <name evidence="5" type="primary">CKS2</name>
    <name evidence="5" type="ORF">CR513_52122</name>
</gene>
<sequence>MGKIIYSKKYFDDTHEYRHVVLPPELAQMLQLLTQTEWWRIGIQQSSGWDHYAIHRSEPHIILFRRPLSQENQTHQSMLRKIENLRVENN</sequence>
<dbReference type="Gene3D" id="3.30.170.10">
    <property type="entry name" value="Cyclin-dependent kinase, regulatory subunit"/>
    <property type="match status" value="1"/>
</dbReference>